<keyword evidence="2 4" id="KW-0442">Lipid degradation</keyword>
<dbReference type="RefSeq" id="WP_344732880.1">
    <property type="nucleotide sequence ID" value="NZ_BAAAZH010000012.1"/>
</dbReference>
<feature type="active site" description="Proton acceptor" evidence="4">
    <location>
        <position position="173"/>
    </location>
</feature>
<dbReference type="InterPro" id="IPR002641">
    <property type="entry name" value="PNPLA_dom"/>
</dbReference>
<dbReference type="PANTHER" id="PTHR14226">
    <property type="entry name" value="NEUROPATHY TARGET ESTERASE/SWISS CHEESE D.MELANOGASTER"/>
    <property type="match status" value="1"/>
</dbReference>
<proteinExistence type="predicted"/>
<accession>A0ABP7XH97</accession>
<keyword evidence="1 4" id="KW-0378">Hydrolase</keyword>
<evidence type="ECO:0000256" key="2">
    <source>
        <dbReference type="ARBA" id="ARBA00022963"/>
    </source>
</evidence>
<dbReference type="Pfam" id="PF01734">
    <property type="entry name" value="Patatin"/>
    <property type="match status" value="1"/>
</dbReference>
<protein>
    <submittedName>
        <fullName evidence="6">Patatin-like phospholipase family protein</fullName>
    </submittedName>
</protein>
<dbReference type="EMBL" id="BAAAZH010000012">
    <property type="protein sequence ID" value="GAA4116859.1"/>
    <property type="molecule type" value="Genomic_DNA"/>
</dbReference>
<feature type="short sequence motif" description="DGA/G" evidence="4">
    <location>
        <begin position="173"/>
        <end position="175"/>
    </location>
</feature>
<gene>
    <name evidence="6" type="ORF">GCM10022215_16890</name>
</gene>
<evidence type="ECO:0000313" key="6">
    <source>
        <dbReference type="EMBL" id="GAA4116859.1"/>
    </source>
</evidence>
<comment type="caution">
    <text evidence="4">Lacks conserved residue(s) required for the propagation of feature annotation.</text>
</comment>
<evidence type="ECO:0000256" key="3">
    <source>
        <dbReference type="ARBA" id="ARBA00023098"/>
    </source>
</evidence>
<name>A0ABP7XH97_9ACTN</name>
<organism evidence="6 7">
    <name type="scientific">Nocardioides fonticola</name>
    <dbReference type="NCBI Taxonomy" id="450363"/>
    <lineage>
        <taxon>Bacteria</taxon>
        <taxon>Bacillati</taxon>
        <taxon>Actinomycetota</taxon>
        <taxon>Actinomycetes</taxon>
        <taxon>Propionibacteriales</taxon>
        <taxon>Nocardioidaceae</taxon>
        <taxon>Nocardioides</taxon>
    </lineage>
</organism>
<dbReference type="SUPFAM" id="SSF52151">
    <property type="entry name" value="FabD/lysophospholipase-like"/>
    <property type="match status" value="1"/>
</dbReference>
<evidence type="ECO:0000256" key="4">
    <source>
        <dbReference type="PROSITE-ProRule" id="PRU01161"/>
    </source>
</evidence>
<dbReference type="Proteomes" id="UP001501495">
    <property type="component" value="Unassembled WGS sequence"/>
</dbReference>
<comment type="caution">
    <text evidence="6">The sequence shown here is derived from an EMBL/GenBank/DDBJ whole genome shotgun (WGS) entry which is preliminary data.</text>
</comment>
<evidence type="ECO:0000256" key="1">
    <source>
        <dbReference type="ARBA" id="ARBA00022801"/>
    </source>
</evidence>
<feature type="short sequence motif" description="GXSXG" evidence="4">
    <location>
        <begin position="38"/>
        <end position="42"/>
    </location>
</feature>
<reference evidence="7" key="1">
    <citation type="journal article" date="2019" name="Int. J. Syst. Evol. Microbiol.">
        <title>The Global Catalogue of Microorganisms (GCM) 10K type strain sequencing project: providing services to taxonomists for standard genome sequencing and annotation.</title>
        <authorList>
            <consortium name="The Broad Institute Genomics Platform"/>
            <consortium name="The Broad Institute Genome Sequencing Center for Infectious Disease"/>
            <person name="Wu L."/>
            <person name="Ma J."/>
        </authorList>
    </citation>
    <scope>NUCLEOTIDE SEQUENCE [LARGE SCALE GENOMIC DNA]</scope>
    <source>
        <strain evidence="7">JCM 16703</strain>
    </source>
</reference>
<dbReference type="PANTHER" id="PTHR14226:SF29">
    <property type="entry name" value="NEUROPATHY TARGET ESTERASE SWS"/>
    <property type="match status" value="1"/>
</dbReference>
<feature type="domain" description="PNPLA" evidence="5">
    <location>
        <begin position="7"/>
        <end position="186"/>
    </location>
</feature>
<evidence type="ECO:0000259" key="5">
    <source>
        <dbReference type="PROSITE" id="PS51635"/>
    </source>
</evidence>
<evidence type="ECO:0000313" key="7">
    <source>
        <dbReference type="Proteomes" id="UP001501495"/>
    </source>
</evidence>
<feature type="active site" description="Nucleophile" evidence="4">
    <location>
        <position position="40"/>
    </location>
</feature>
<dbReference type="InterPro" id="IPR050301">
    <property type="entry name" value="NTE"/>
</dbReference>
<sequence>MSPRDVLVLSGGASRGAVQVGMLDVLLSYGVRPAAYVGTSVGALNAVFLACHPGYAGVARLAEHWRGIRAQDIFPGRAWNRLGHVVRHPTSLYPTTGLESLVRRWTDVARLEDLPVPVRVTTTRIDGGHASYHATYHDRGDLLGVLLASTALPGIFEPARLTEPDGTTSMHVDGGIADLVPVAGAAELAPDRVFVLDASVDAMRRKARTPLDVLLASLAVSMRVRPDIAFPPGVEVVHLTAPDLGVRMNDFSRTADHIALGRSCAEAVLGARLVA</sequence>
<dbReference type="InterPro" id="IPR016035">
    <property type="entry name" value="Acyl_Trfase/lysoPLipase"/>
</dbReference>
<dbReference type="Gene3D" id="3.40.1090.10">
    <property type="entry name" value="Cytosolic phospholipase A2 catalytic domain"/>
    <property type="match status" value="1"/>
</dbReference>
<keyword evidence="3 4" id="KW-0443">Lipid metabolism</keyword>
<keyword evidence="7" id="KW-1185">Reference proteome</keyword>
<dbReference type="PROSITE" id="PS51635">
    <property type="entry name" value="PNPLA"/>
    <property type="match status" value="1"/>
</dbReference>